<organism evidence="2 3">
    <name type="scientific">Smittium megazygosporum</name>
    <dbReference type="NCBI Taxonomy" id="133381"/>
    <lineage>
        <taxon>Eukaryota</taxon>
        <taxon>Fungi</taxon>
        <taxon>Fungi incertae sedis</taxon>
        <taxon>Zoopagomycota</taxon>
        <taxon>Kickxellomycotina</taxon>
        <taxon>Harpellomycetes</taxon>
        <taxon>Harpellales</taxon>
        <taxon>Legeriomycetaceae</taxon>
        <taxon>Smittium</taxon>
    </lineage>
</organism>
<evidence type="ECO:0008006" key="4">
    <source>
        <dbReference type="Google" id="ProtNLM"/>
    </source>
</evidence>
<dbReference type="EMBL" id="MBFS01000560">
    <property type="protein sequence ID" value="PVV02201.1"/>
    <property type="molecule type" value="Genomic_DNA"/>
</dbReference>
<keyword evidence="3" id="KW-1185">Reference proteome</keyword>
<comment type="caution">
    <text evidence="2">The sequence shown here is derived from an EMBL/GenBank/DDBJ whole genome shotgun (WGS) entry which is preliminary data.</text>
</comment>
<evidence type="ECO:0000256" key="1">
    <source>
        <dbReference type="SAM" id="Phobius"/>
    </source>
</evidence>
<sequence>MTLSSIFETFRAFFISLKSRPEFSLSVIDFVRDGAKYPDPLIQAFILAFLATLVTWILSLIPMGAEFKRNYSHFDRLWSILPIPYALIYFCHQVYISYGLVSVWENLKSRTFICFILILIWGIRLTLNAKRRGYYSWSYEDYRWEIVKKLLTNPIMWELFNFLFITVFQSGLVFSLTWPVYYIFLLHKKLVFDPLILSNSSLNSTQNHNPLLLKSPTIPPLKLLDFVFFIVMSMLLVFETIADNQQFEFQQDKRKYYSALAKHKIDPKSFPNPDPNFSKERISEIKAGFRFTGLWRYSRHPNFFCEQSFWIVMALYGYLNGLHVTELSPNDFRFIQYSIGAITLALLFDGSVTLTEAISESKYPLYVQYQKETNMLLPWFSKPHFQEVNNKQS</sequence>
<dbReference type="AlphaFoldDB" id="A0A2T9ZC85"/>
<dbReference type="Proteomes" id="UP000245609">
    <property type="component" value="Unassembled WGS sequence"/>
</dbReference>
<dbReference type="PANTHER" id="PTHR32251">
    <property type="entry name" value="3-OXO-5-ALPHA-STEROID 4-DEHYDROGENASE"/>
    <property type="match status" value="1"/>
</dbReference>
<gene>
    <name evidence="2" type="ORF">BB560_003351</name>
</gene>
<dbReference type="Pfam" id="PF06966">
    <property type="entry name" value="DUF1295"/>
    <property type="match status" value="1"/>
</dbReference>
<dbReference type="InterPro" id="IPR010721">
    <property type="entry name" value="UstE-like"/>
</dbReference>
<keyword evidence="1" id="KW-0812">Transmembrane</keyword>
<name>A0A2T9ZC85_9FUNG</name>
<evidence type="ECO:0000313" key="2">
    <source>
        <dbReference type="EMBL" id="PVV02201.1"/>
    </source>
</evidence>
<protein>
    <recommendedName>
        <fullName evidence="4">Steroid 5-alpha reductase C-terminal domain-containing protein</fullName>
    </recommendedName>
</protein>
<dbReference type="OrthoDB" id="201504at2759"/>
<evidence type="ECO:0000313" key="3">
    <source>
        <dbReference type="Proteomes" id="UP000245609"/>
    </source>
</evidence>
<feature type="transmembrane region" description="Helical" evidence="1">
    <location>
        <begin position="41"/>
        <end position="65"/>
    </location>
</feature>
<dbReference type="GO" id="GO:0016020">
    <property type="term" value="C:membrane"/>
    <property type="evidence" value="ECO:0007669"/>
    <property type="project" value="TreeGrafter"/>
</dbReference>
<keyword evidence="1" id="KW-1133">Transmembrane helix</keyword>
<feature type="transmembrane region" description="Helical" evidence="1">
    <location>
        <begin position="110"/>
        <end position="127"/>
    </location>
</feature>
<accession>A0A2T9ZC85</accession>
<dbReference type="PANTHER" id="PTHR32251:SF23">
    <property type="entry name" value="3-OXO-5-ALPHA-STEROID 4-DEHYDROGENASE (DUF1295)"/>
    <property type="match status" value="1"/>
</dbReference>
<reference evidence="2 3" key="1">
    <citation type="journal article" date="2018" name="MBio">
        <title>Comparative Genomics Reveals the Core Gene Toolbox for the Fungus-Insect Symbiosis.</title>
        <authorList>
            <person name="Wang Y."/>
            <person name="Stata M."/>
            <person name="Wang W."/>
            <person name="Stajich J.E."/>
            <person name="White M.M."/>
            <person name="Moncalvo J.M."/>
        </authorList>
    </citation>
    <scope>NUCLEOTIDE SEQUENCE [LARGE SCALE GENOMIC DNA]</scope>
    <source>
        <strain evidence="2 3">SC-DP-2</strain>
    </source>
</reference>
<keyword evidence="1" id="KW-0472">Membrane</keyword>
<proteinExistence type="predicted"/>
<feature type="transmembrane region" description="Helical" evidence="1">
    <location>
        <begin position="159"/>
        <end position="184"/>
    </location>
</feature>
<feature type="transmembrane region" description="Helical" evidence="1">
    <location>
        <begin position="77"/>
        <end position="98"/>
    </location>
</feature>